<evidence type="ECO:0000256" key="5">
    <source>
        <dbReference type="ARBA" id="ARBA00023136"/>
    </source>
</evidence>
<feature type="transmembrane region" description="Helical" evidence="6">
    <location>
        <begin position="39"/>
        <end position="61"/>
    </location>
</feature>
<feature type="transmembrane region" description="Helical" evidence="6">
    <location>
        <begin position="12"/>
        <end position="33"/>
    </location>
</feature>
<reference evidence="7 8" key="1">
    <citation type="journal article" date="2021" name="Int. J. Syst. Evol. Microbiol.">
        <title>Steroidobacter gossypii sp. nov., isolated from soil of cotton cropping field.</title>
        <authorList>
            <person name="Huang R."/>
            <person name="Yang S."/>
            <person name="Zhen C."/>
            <person name="Liu W."/>
        </authorList>
    </citation>
    <scope>NUCLEOTIDE SEQUENCE [LARGE SCALE GENOMIC DNA]</scope>
    <source>
        <strain evidence="7 8">S1-65</strain>
    </source>
</reference>
<organism evidence="7 8">
    <name type="scientific">Steroidobacter gossypii</name>
    <dbReference type="NCBI Taxonomy" id="2805490"/>
    <lineage>
        <taxon>Bacteria</taxon>
        <taxon>Pseudomonadati</taxon>
        <taxon>Pseudomonadota</taxon>
        <taxon>Gammaproteobacteria</taxon>
        <taxon>Steroidobacterales</taxon>
        <taxon>Steroidobacteraceae</taxon>
        <taxon>Steroidobacter</taxon>
    </lineage>
</organism>
<keyword evidence="3 6" id="KW-0812">Transmembrane</keyword>
<evidence type="ECO:0000256" key="4">
    <source>
        <dbReference type="ARBA" id="ARBA00022989"/>
    </source>
</evidence>
<proteinExistence type="predicted"/>
<dbReference type="InterPro" id="IPR050833">
    <property type="entry name" value="Poly_Biosynth_Transport"/>
</dbReference>
<keyword evidence="4 6" id="KW-1133">Transmembrane helix</keyword>
<evidence type="ECO:0000256" key="6">
    <source>
        <dbReference type="SAM" id="Phobius"/>
    </source>
</evidence>
<feature type="transmembrane region" description="Helical" evidence="6">
    <location>
        <begin position="444"/>
        <end position="461"/>
    </location>
</feature>
<feature type="transmembrane region" description="Helical" evidence="6">
    <location>
        <begin position="229"/>
        <end position="249"/>
    </location>
</feature>
<name>A0ABS1WZ30_9GAMM</name>
<keyword evidence="8" id="KW-1185">Reference proteome</keyword>
<evidence type="ECO:0000313" key="7">
    <source>
        <dbReference type="EMBL" id="MBM0106234.1"/>
    </source>
</evidence>
<protein>
    <submittedName>
        <fullName evidence="7">Polysaccharide biosynthesis protein</fullName>
    </submittedName>
</protein>
<feature type="transmembrane region" description="Helical" evidence="6">
    <location>
        <begin position="126"/>
        <end position="145"/>
    </location>
</feature>
<comment type="caution">
    <text evidence="7">The sequence shown here is derived from an EMBL/GenBank/DDBJ whole genome shotgun (WGS) entry which is preliminary data.</text>
</comment>
<dbReference type="RefSeq" id="WP_203168345.1">
    <property type="nucleotide sequence ID" value="NZ_JAEVLS010000003.1"/>
</dbReference>
<feature type="transmembrane region" description="Helical" evidence="6">
    <location>
        <begin position="382"/>
        <end position="401"/>
    </location>
</feature>
<dbReference type="EMBL" id="JAEVLS010000003">
    <property type="protein sequence ID" value="MBM0106234.1"/>
    <property type="molecule type" value="Genomic_DNA"/>
</dbReference>
<dbReference type="Proteomes" id="UP000661077">
    <property type="component" value="Unassembled WGS sequence"/>
</dbReference>
<keyword evidence="5 6" id="KW-0472">Membrane</keyword>
<feature type="transmembrane region" description="Helical" evidence="6">
    <location>
        <begin position="473"/>
        <end position="495"/>
    </location>
</feature>
<feature type="transmembrane region" description="Helical" evidence="6">
    <location>
        <begin position="351"/>
        <end position="375"/>
    </location>
</feature>
<feature type="transmembrane region" description="Helical" evidence="6">
    <location>
        <begin position="413"/>
        <end position="432"/>
    </location>
</feature>
<dbReference type="Pfam" id="PF01943">
    <property type="entry name" value="Polysacc_synt"/>
    <property type="match status" value="1"/>
</dbReference>
<accession>A0ABS1WZ30</accession>
<feature type="transmembrane region" description="Helical" evidence="6">
    <location>
        <begin position="316"/>
        <end position="339"/>
    </location>
</feature>
<dbReference type="PANTHER" id="PTHR30250">
    <property type="entry name" value="PST FAMILY PREDICTED COLANIC ACID TRANSPORTER"/>
    <property type="match status" value="1"/>
</dbReference>
<evidence type="ECO:0000256" key="3">
    <source>
        <dbReference type="ARBA" id="ARBA00022692"/>
    </source>
</evidence>
<evidence type="ECO:0000256" key="1">
    <source>
        <dbReference type="ARBA" id="ARBA00004651"/>
    </source>
</evidence>
<comment type="subcellular location">
    <subcellularLocation>
        <location evidence="1">Cell membrane</location>
        <topology evidence="1">Multi-pass membrane protein</topology>
    </subcellularLocation>
</comment>
<evidence type="ECO:0000256" key="2">
    <source>
        <dbReference type="ARBA" id="ARBA00022475"/>
    </source>
</evidence>
<feature type="transmembrane region" description="Helical" evidence="6">
    <location>
        <begin position="255"/>
        <end position="279"/>
    </location>
</feature>
<feature type="transmembrane region" description="Helical" evidence="6">
    <location>
        <begin position="166"/>
        <end position="184"/>
    </location>
</feature>
<feature type="transmembrane region" description="Helical" evidence="6">
    <location>
        <begin position="190"/>
        <end position="208"/>
    </location>
</feature>
<keyword evidence="2" id="KW-1003">Cell membrane</keyword>
<feature type="transmembrane region" description="Helical" evidence="6">
    <location>
        <begin position="81"/>
        <end position="106"/>
    </location>
</feature>
<dbReference type="InterPro" id="IPR002797">
    <property type="entry name" value="Polysacc_synth"/>
</dbReference>
<gene>
    <name evidence="7" type="ORF">JM946_15990</name>
</gene>
<evidence type="ECO:0000313" key="8">
    <source>
        <dbReference type="Proteomes" id="UP000661077"/>
    </source>
</evidence>
<sequence length="515" mass="55891">MSGGQSILRGIASNWAALGLSIVISFFLSPFVVNKLGSVHYGIWALTLQFTGYLHLLDFGVRESVVRYTAKYCTRDQPGQLNAVLSTAALTYLPIILFCLLITGLAVWAVPGPFKIEPQYYTETRWAVLFTGLTITQSFFFNIFLGVLQGLRRYDLANGLEMGIQLIRVALIVTLLSMGFGLIALSAIQFGTALLLGFIVMGVAIRLLKQRGVKLRPALPRGRRLPAMVRRIVGYGFYSFVHSIAQKIVFSSDVLIVGMTMAIQSVTFYSIAATLTQYLKTLVGTSARVFLPVSSELHASGRTSELSKLFLAGAKLNVLIALPIALTLAILGAQFVGLWMGPSFAEPVATVLPILAFTQIFSSPHNVVVNILYGIGRHAALAWLRLGEAVIMVILTVLLAKSMGLPGVAVGQAIPHVLLVMIVLPCLLRSILGLPVSRYIAGVYLRPLLAGIPFALAAVWIHRSVHLSNLFEFAVAVALLLVIYAPSVYAIGLTAEERQMVLRKIGLRRSARAIS</sequence>
<dbReference type="PANTHER" id="PTHR30250:SF26">
    <property type="entry name" value="PSMA PROTEIN"/>
    <property type="match status" value="1"/>
</dbReference>